<dbReference type="Proteomes" id="UP000694700">
    <property type="component" value="Unplaced"/>
</dbReference>
<evidence type="ECO:0000313" key="1">
    <source>
        <dbReference type="Ensembl" id="ENSCCRP00015043024.1"/>
    </source>
</evidence>
<reference evidence="1" key="1">
    <citation type="submission" date="2025-08" db="UniProtKB">
        <authorList>
            <consortium name="Ensembl"/>
        </authorList>
    </citation>
    <scope>IDENTIFICATION</scope>
</reference>
<organism evidence="1 2">
    <name type="scientific">Cyprinus carpio</name>
    <name type="common">Common carp</name>
    <dbReference type="NCBI Taxonomy" id="7962"/>
    <lineage>
        <taxon>Eukaryota</taxon>
        <taxon>Metazoa</taxon>
        <taxon>Chordata</taxon>
        <taxon>Craniata</taxon>
        <taxon>Vertebrata</taxon>
        <taxon>Euteleostomi</taxon>
        <taxon>Actinopterygii</taxon>
        <taxon>Neopterygii</taxon>
        <taxon>Teleostei</taxon>
        <taxon>Ostariophysi</taxon>
        <taxon>Cypriniformes</taxon>
        <taxon>Cyprinidae</taxon>
        <taxon>Cyprininae</taxon>
        <taxon>Cyprinus</taxon>
    </lineage>
</organism>
<dbReference type="Ensembl" id="ENSCCRT00015044474.1">
    <property type="protein sequence ID" value="ENSCCRP00015043024.1"/>
    <property type="gene ID" value="ENSCCRG00015017853.1"/>
</dbReference>
<name>A0A8C1UVF4_CYPCA</name>
<evidence type="ECO:0000313" key="2">
    <source>
        <dbReference type="Proteomes" id="UP000694700"/>
    </source>
</evidence>
<dbReference type="AlphaFoldDB" id="A0A8C1UVF4"/>
<accession>A0A8C1UVF4</accession>
<protein>
    <submittedName>
        <fullName evidence="1">Uncharacterized protein</fullName>
    </submittedName>
</protein>
<proteinExistence type="predicted"/>
<sequence>MKQTHLDLGCISMKFPFLVSGFIGIDRQVSGVSSRLRSALGLLTEIIEAETGVIVTVVMALGVLPTDTVLSGESWQAWKSSLCQSSCRLRFSTISTIWPAIWIFSSPSSSVRIKERWMQ</sequence>